<keyword evidence="13" id="KW-0809">Transit peptide</keyword>
<evidence type="ECO:0000256" key="2">
    <source>
        <dbReference type="ARBA" id="ARBA00009718"/>
    </source>
</evidence>
<evidence type="ECO:0000313" key="21">
    <source>
        <dbReference type="Proteomes" id="UP000004994"/>
    </source>
</evidence>
<dbReference type="PROSITE" id="PS51194">
    <property type="entry name" value="HELICASE_CTER"/>
    <property type="match status" value="1"/>
</dbReference>
<dbReference type="SMART" id="SM00487">
    <property type="entry name" value="DEXDc"/>
    <property type="match status" value="1"/>
</dbReference>
<feature type="domain" description="DEAD-box RNA helicase Q" evidence="19">
    <location>
        <begin position="514"/>
        <end position="542"/>
    </location>
</feature>
<evidence type="ECO:0000259" key="18">
    <source>
        <dbReference type="PROSITE" id="PS51194"/>
    </source>
</evidence>
<evidence type="ECO:0000256" key="13">
    <source>
        <dbReference type="ARBA" id="ARBA00022946"/>
    </source>
</evidence>
<dbReference type="Proteomes" id="UP000004994">
    <property type="component" value="Chromosome 1"/>
</dbReference>
<dbReference type="InterPro" id="IPR011545">
    <property type="entry name" value="DEAD/DEAH_box_helicase_dom"/>
</dbReference>
<organism evidence="20">
    <name type="scientific">Solanum lycopersicum</name>
    <name type="common">Tomato</name>
    <name type="synonym">Lycopersicon esculentum</name>
    <dbReference type="NCBI Taxonomy" id="4081"/>
    <lineage>
        <taxon>Eukaryota</taxon>
        <taxon>Viridiplantae</taxon>
        <taxon>Streptophyta</taxon>
        <taxon>Embryophyta</taxon>
        <taxon>Tracheophyta</taxon>
        <taxon>Spermatophyta</taxon>
        <taxon>Magnoliopsida</taxon>
        <taxon>eudicotyledons</taxon>
        <taxon>Gunneridae</taxon>
        <taxon>Pentapetalae</taxon>
        <taxon>asterids</taxon>
        <taxon>lamiids</taxon>
        <taxon>Solanales</taxon>
        <taxon>Solanaceae</taxon>
        <taxon>Solanoideae</taxon>
        <taxon>Solaneae</taxon>
        <taxon>Solanum</taxon>
        <taxon>Solanum subgen. Lycopersicon</taxon>
    </lineage>
</organism>
<feature type="domain" description="Helicase ATP-binding" evidence="17">
    <location>
        <begin position="545"/>
        <end position="721"/>
    </location>
</feature>
<dbReference type="CDD" id="cd23022">
    <property type="entry name" value="zf-HIT_DDX59"/>
    <property type="match status" value="1"/>
</dbReference>
<keyword evidence="10" id="KW-0862">Zinc</keyword>
<dbReference type="GO" id="GO:0003724">
    <property type="term" value="F:RNA helicase activity"/>
    <property type="evidence" value="ECO:0007669"/>
    <property type="project" value="UniProtKB-EC"/>
</dbReference>
<evidence type="ECO:0000259" key="17">
    <source>
        <dbReference type="PROSITE" id="PS51192"/>
    </source>
</evidence>
<dbReference type="PROSITE" id="PS51195">
    <property type="entry name" value="Q_MOTIF"/>
    <property type="match status" value="1"/>
</dbReference>
<dbReference type="GO" id="GO:0008270">
    <property type="term" value="F:zinc ion binding"/>
    <property type="evidence" value="ECO:0007669"/>
    <property type="project" value="UniProtKB-KW"/>
</dbReference>
<evidence type="ECO:0000256" key="4">
    <source>
        <dbReference type="ARBA" id="ARBA00022640"/>
    </source>
</evidence>
<dbReference type="PROSITE" id="PS51192">
    <property type="entry name" value="HELICASE_ATP_BIND_1"/>
    <property type="match status" value="1"/>
</dbReference>
<dbReference type="Gramene" id="Solyc01g006340.3.1">
    <property type="protein sequence ID" value="Solyc01g006340.3.1"/>
    <property type="gene ID" value="Solyc01g006340.3"/>
</dbReference>
<dbReference type="GO" id="GO:0004523">
    <property type="term" value="F:RNA-DNA hybrid ribonuclease activity"/>
    <property type="evidence" value="ECO:0007669"/>
    <property type="project" value="InterPro"/>
</dbReference>
<dbReference type="PANTHER" id="PTHR47959:SF13">
    <property type="entry name" value="ATP-DEPENDENT RNA HELICASE RHLE"/>
    <property type="match status" value="1"/>
</dbReference>
<comment type="subcellular location">
    <subcellularLocation>
        <location evidence="1">Plastid</location>
    </subcellularLocation>
</comment>
<keyword evidence="11" id="KW-0067">ATP-binding</keyword>
<sequence>MTTIMEIGNLGVGFRPQIAINSTRKWRCKQFLGQKMQNKKNFLLVCSVASKVCSFSEEENGLIEALIGIQGRGRAASPQQLQEVERAVEVLEGSEGVPEPTSSSLIEGRWQLMFTTRPGSASPIQRTFVGVDSFSVFQEVFLRTNDQRVSNIVKFSEAIGELKVEALATIKDGKRILFQFDRAAFTFKFLPFKVPYPVPFRLLGDEAKGWLDTTYLSPSGNLRISRGNKGTTFVLQRETEPRQKLLSSISTGTRVEKAIDEFISLNQNVVNPELELLEGEWQMIWSSQVETDSWLENAGNGLMGNQIVKPNGQLKFLVGILFGIRFSMTGKYEKSGSNVYDVIMDDGAILAGMYGIPVEMESKFTIEILMESSVAAENDSNPPDITHGLSAYGIASLMSASEDDVKERCWDQREALPGEPRCIVCGRYGEYICDETDDDICSLECKGILLSRLGESRQPTARPCPVKLPATDECYYVRDNGKSEVNPLTTEQTELLRRKLDILVKGDTTPPPILSFASCKLPQKLLENIEVAGYEMPTPVQMQAIPAALARQSLLVSAETGSGKTGSFLIPIVSQCAKFNEEHFPNQQQPLAMVLTPTRELCIQVEDQAKVLGKGLPFKTALVVGGDAMAGQLHRIQQGVSLIVGTPGRLIDLLTKHEIELDTISILVLDEVDCMLQRGFREQVMQIFTALSQPQVLMYSATIPKDVEKMASSMAKKVTVISVGKPNKPNQSVKQLAIWVDSKRKKQKLFDILMSKQHYKPPVIVFVDSRLGADLLSEAITVSTGLKALSIHGEKSMKDRREIVRSFLVGEIPVIVATGVLSRGIDLLTVKQVIVFDMPNSIKEYVHQVGRASRMGEEGTSIVFVNEENKKLFPQLVEALKTSGAAIPRELANSRYSVGSFSAGRGSWTLSDTRHTIHTIRRIAVKQNPGTSGLGGVIRNHNGDWQIGFMSKEPHVDPVLAESRALRQRLIMASQRNLTPLDIISGSTEL</sequence>
<keyword evidence="8" id="KW-0378">Hydrolase</keyword>
<evidence type="ECO:0000256" key="10">
    <source>
        <dbReference type="ARBA" id="ARBA00022833"/>
    </source>
</evidence>
<dbReference type="Gene3D" id="3.40.50.300">
    <property type="entry name" value="P-loop containing nucleotide triphosphate hydrolases"/>
    <property type="match status" value="2"/>
</dbReference>
<evidence type="ECO:0000256" key="7">
    <source>
        <dbReference type="ARBA" id="ARBA00022771"/>
    </source>
</evidence>
<evidence type="ECO:0000256" key="16">
    <source>
        <dbReference type="PROSITE-ProRule" id="PRU00552"/>
    </source>
</evidence>
<dbReference type="GO" id="GO:0005524">
    <property type="term" value="F:ATP binding"/>
    <property type="evidence" value="ECO:0007669"/>
    <property type="project" value="UniProtKB-KW"/>
</dbReference>
<evidence type="ECO:0000313" key="20">
    <source>
        <dbReference type="EnsemblPlants" id="Solyc01g006340.3.1"/>
    </source>
</evidence>
<evidence type="ECO:0000259" key="19">
    <source>
        <dbReference type="PROSITE" id="PS51195"/>
    </source>
</evidence>
<reference evidence="20" key="1">
    <citation type="journal article" date="2012" name="Nature">
        <title>The tomato genome sequence provides insights into fleshy fruit evolution.</title>
        <authorList>
            <consortium name="Tomato Genome Consortium"/>
        </authorList>
    </citation>
    <scope>NUCLEOTIDE SEQUENCE [LARGE SCALE GENOMIC DNA]</scope>
    <source>
        <strain evidence="20">cv. Heinz 1706</strain>
    </source>
</reference>
<protein>
    <recommendedName>
        <fullName evidence="15">DEAD-box ATP-dependent RNA helicase 41</fullName>
        <ecNumber evidence="3">3.6.4.13</ecNumber>
    </recommendedName>
</protein>
<dbReference type="CDD" id="cd06222">
    <property type="entry name" value="RNase_H_like"/>
    <property type="match status" value="1"/>
</dbReference>
<dbReference type="EC" id="3.6.4.13" evidence="3"/>
<dbReference type="InterPro" id="IPR027417">
    <property type="entry name" value="P-loop_NTPase"/>
</dbReference>
<evidence type="ECO:0000256" key="12">
    <source>
        <dbReference type="ARBA" id="ARBA00022884"/>
    </source>
</evidence>
<dbReference type="Pfam" id="PF13456">
    <property type="entry name" value="RVT_3"/>
    <property type="match status" value="1"/>
</dbReference>
<evidence type="ECO:0000256" key="8">
    <source>
        <dbReference type="ARBA" id="ARBA00022801"/>
    </source>
</evidence>
<dbReference type="EnsemblPlants" id="Solyc01g006340.3.1">
    <property type="protein sequence ID" value="Solyc01g006340.3.1"/>
    <property type="gene ID" value="Solyc01g006340.3"/>
</dbReference>
<dbReference type="InterPro" id="IPR014001">
    <property type="entry name" value="Helicase_ATP-bd"/>
</dbReference>
<comment type="similarity">
    <text evidence="2">Belongs to the DEAD box helicase family. DDX59 subfamily.</text>
</comment>
<dbReference type="CDD" id="cd18787">
    <property type="entry name" value="SF2_C_DEAD"/>
    <property type="match status" value="1"/>
</dbReference>
<dbReference type="Pfam" id="PF04755">
    <property type="entry name" value="PAP_fibrillin"/>
    <property type="match status" value="1"/>
</dbReference>
<proteinExistence type="inferred from homology"/>
<dbReference type="STRING" id="4081.A0A3Q7E7Y3"/>
<evidence type="ECO:0000256" key="6">
    <source>
        <dbReference type="ARBA" id="ARBA00022741"/>
    </source>
</evidence>
<evidence type="ECO:0000256" key="9">
    <source>
        <dbReference type="ARBA" id="ARBA00022806"/>
    </source>
</evidence>
<dbReference type="Gene3D" id="3.30.60.220">
    <property type="match status" value="1"/>
</dbReference>
<feature type="short sequence motif" description="Q motif" evidence="16">
    <location>
        <begin position="514"/>
        <end position="542"/>
    </location>
</feature>
<keyword evidence="4" id="KW-0934">Plastid</keyword>
<dbReference type="Pfam" id="PF04438">
    <property type="entry name" value="zf-HIT"/>
    <property type="match status" value="1"/>
</dbReference>
<comment type="catalytic activity">
    <reaction evidence="14">
        <text>ATP + H2O = ADP + phosphate + H(+)</text>
        <dbReference type="Rhea" id="RHEA:13065"/>
        <dbReference type="ChEBI" id="CHEBI:15377"/>
        <dbReference type="ChEBI" id="CHEBI:15378"/>
        <dbReference type="ChEBI" id="CHEBI:30616"/>
        <dbReference type="ChEBI" id="CHEBI:43474"/>
        <dbReference type="ChEBI" id="CHEBI:456216"/>
        <dbReference type="EC" id="3.6.4.13"/>
    </reaction>
</comment>
<dbReference type="InterPro" id="IPR050079">
    <property type="entry name" value="DEAD_box_RNA_helicase"/>
</dbReference>
<dbReference type="PANTHER" id="PTHR47959">
    <property type="entry name" value="ATP-DEPENDENT RNA HELICASE RHLE-RELATED"/>
    <property type="match status" value="1"/>
</dbReference>
<dbReference type="PaxDb" id="4081-Solyc01g006340.2.1"/>
<evidence type="ECO:0000256" key="1">
    <source>
        <dbReference type="ARBA" id="ARBA00004474"/>
    </source>
</evidence>
<dbReference type="InterPro" id="IPR002156">
    <property type="entry name" value="RNaseH_domain"/>
</dbReference>
<dbReference type="SMART" id="SM00490">
    <property type="entry name" value="HELICc"/>
    <property type="match status" value="1"/>
</dbReference>
<evidence type="ECO:0000256" key="15">
    <source>
        <dbReference type="ARBA" id="ARBA00068841"/>
    </source>
</evidence>
<dbReference type="FunFam" id="3.30.60.220:FF:000002">
    <property type="entry name" value="DEAD-box ATP-dependent RNA helicase 41"/>
    <property type="match status" value="1"/>
</dbReference>
<dbReference type="InterPro" id="IPR007529">
    <property type="entry name" value="Znf_HIT"/>
</dbReference>
<dbReference type="InterPro" id="IPR001650">
    <property type="entry name" value="Helicase_C-like"/>
</dbReference>
<dbReference type="InterPro" id="IPR014014">
    <property type="entry name" value="RNA_helicase_DEAD_Q_motif"/>
</dbReference>
<keyword evidence="5" id="KW-0479">Metal-binding</keyword>
<evidence type="ECO:0000256" key="14">
    <source>
        <dbReference type="ARBA" id="ARBA00047984"/>
    </source>
</evidence>
<keyword evidence="21" id="KW-1185">Reference proteome</keyword>
<accession>A0A3Q7E7Y3</accession>
<dbReference type="Pfam" id="PF00271">
    <property type="entry name" value="Helicase_C"/>
    <property type="match status" value="1"/>
</dbReference>
<dbReference type="GO" id="GO:0009536">
    <property type="term" value="C:plastid"/>
    <property type="evidence" value="ECO:0007669"/>
    <property type="project" value="UniProtKB-SubCell"/>
</dbReference>
<dbReference type="InterPro" id="IPR044730">
    <property type="entry name" value="RNase_H-like_dom_plant"/>
</dbReference>
<name>A0A3Q7E7Y3_SOLLC</name>
<dbReference type="Pfam" id="PF00270">
    <property type="entry name" value="DEAD"/>
    <property type="match status" value="1"/>
</dbReference>
<dbReference type="InterPro" id="IPR006843">
    <property type="entry name" value="PAP/fibrillin_dom"/>
</dbReference>
<evidence type="ECO:0000256" key="3">
    <source>
        <dbReference type="ARBA" id="ARBA00012552"/>
    </source>
</evidence>
<reference evidence="20" key="2">
    <citation type="submission" date="2019-01" db="UniProtKB">
        <authorList>
            <consortium name="EnsemblPlants"/>
        </authorList>
    </citation>
    <scope>IDENTIFICATION</scope>
    <source>
        <strain evidence="20">cv. Heinz 1706</strain>
    </source>
</reference>
<keyword evidence="6" id="KW-0547">Nucleotide-binding</keyword>
<dbReference type="GO" id="GO:0003723">
    <property type="term" value="F:RNA binding"/>
    <property type="evidence" value="ECO:0007669"/>
    <property type="project" value="UniProtKB-KW"/>
</dbReference>
<keyword evidence="7" id="KW-0863">Zinc-finger</keyword>
<dbReference type="AlphaFoldDB" id="A0A3Q7E7Y3"/>
<dbReference type="SUPFAM" id="SSF52540">
    <property type="entry name" value="P-loop containing nucleoside triphosphate hydrolases"/>
    <property type="match status" value="2"/>
</dbReference>
<evidence type="ECO:0000256" key="11">
    <source>
        <dbReference type="ARBA" id="ARBA00022840"/>
    </source>
</evidence>
<keyword evidence="12" id="KW-0694">RNA-binding</keyword>
<feature type="domain" description="Helicase C-terminal" evidence="18">
    <location>
        <begin position="732"/>
        <end position="895"/>
    </location>
</feature>
<dbReference type="InParanoid" id="A0A3Q7E7Y3"/>
<evidence type="ECO:0000256" key="5">
    <source>
        <dbReference type="ARBA" id="ARBA00022723"/>
    </source>
</evidence>
<keyword evidence="9" id="KW-0347">Helicase</keyword>